<dbReference type="GO" id="GO:0045944">
    <property type="term" value="P:positive regulation of transcription by RNA polymerase II"/>
    <property type="evidence" value="ECO:0007669"/>
    <property type="project" value="TreeGrafter"/>
</dbReference>
<evidence type="ECO:0000256" key="5">
    <source>
        <dbReference type="ARBA" id="ARBA00023242"/>
    </source>
</evidence>
<dbReference type="InterPro" id="IPR036638">
    <property type="entry name" value="HLH_DNA-bd_sf"/>
</dbReference>
<dbReference type="SUPFAM" id="SSF47459">
    <property type="entry name" value="HLH, helix-loop-helix DNA-binding domain"/>
    <property type="match status" value="1"/>
</dbReference>
<dbReference type="EMBL" id="JACAZI010000011">
    <property type="protein sequence ID" value="KAF7348915.1"/>
    <property type="molecule type" value="Genomic_DNA"/>
</dbReference>
<keyword evidence="5" id="KW-0539">Nucleus</keyword>
<sequence length="364" mass="41169">MTQPMAKSESPTDSLQQLIVIPALPSDTNPPDPAPNPSSTSTITFDSTTGAARTVKPKPRTNAARRASHNAVERLRRENLNARFLDLASLLPNLANIRRPTKSSIVNSCIAHVHASRRHRFLASQQLRALRDECESLRREANEWRERAGIMPLPTPNRGEVFEMVLAGAEFELEEGDPPSGEGEEEDYGSEEGGHGARYTHEDLARLEMYHQQQHQQQGQFHYEHAHPHAHHAQFQSPFAHNVAPPQSAHSAGVPDHSWHDEHSWYDDHPLAPHSAHEPVMRHPYMHRLQTHLSPHQQQLASQEQQLSPLFPSSEYPYDPLAHHQLPHGQQILLQDEAPKWEFVPHGPHPHPGPGQRLHRQSTR</sequence>
<evidence type="ECO:0000259" key="8">
    <source>
        <dbReference type="PROSITE" id="PS50888"/>
    </source>
</evidence>
<feature type="coiled-coil region" evidence="6">
    <location>
        <begin position="120"/>
        <end position="147"/>
    </location>
</feature>
<feature type="region of interest" description="Disordered" evidence="7">
    <location>
        <begin position="173"/>
        <end position="196"/>
    </location>
</feature>
<evidence type="ECO:0000256" key="1">
    <source>
        <dbReference type="ARBA" id="ARBA00023015"/>
    </source>
</evidence>
<evidence type="ECO:0000313" key="10">
    <source>
        <dbReference type="Proteomes" id="UP000620124"/>
    </source>
</evidence>
<dbReference type="Pfam" id="PF00010">
    <property type="entry name" value="HLH"/>
    <property type="match status" value="1"/>
</dbReference>
<evidence type="ECO:0000256" key="2">
    <source>
        <dbReference type="ARBA" id="ARBA00023125"/>
    </source>
</evidence>
<evidence type="ECO:0000256" key="3">
    <source>
        <dbReference type="ARBA" id="ARBA00023159"/>
    </source>
</evidence>
<feature type="compositionally biased region" description="Low complexity" evidence="7">
    <location>
        <begin position="38"/>
        <end position="49"/>
    </location>
</feature>
<protein>
    <submittedName>
        <fullName evidence="9">Macrophage erythroblast attacher isoform 1</fullName>
    </submittedName>
</protein>
<evidence type="ECO:0000313" key="9">
    <source>
        <dbReference type="EMBL" id="KAF7348915.1"/>
    </source>
</evidence>
<keyword evidence="2" id="KW-0238">DNA-binding</keyword>
<dbReference type="Gene3D" id="4.10.280.10">
    <property type="entry name" value="Helix-loop-helix DNA-binding domain"/>
    <property type="match status" value="1"/>
</dbReference>
<gene>
    <name evidence="9" type="ORF">MVEN_01411800</name>
</gene>
<name>A0A8H6XVE8_9AGAR</name>
<accession>A0A8H6XVE8</accession>
<dbReference type="GO" id="GO:0090575">
    <property type="term" value="C:RNA polymerase II transcription regulator complex"/>
    <property type="evidence" value="ECO:0007669"/>
    <property type="project" value="TreeGrafter"/>
</dbReference>
<dbReference type="InterPro" id="IPR011598">
    <property type="entry name" value="bHLH_dom"/>
</dbReference>
<keyword evidence="4" id="KW-0804">Transcription</keyword>
<keyword evidence="6" id="KW-0175">Coiled coil</keyword>
<dbReference type="PANTHER" id="PTHR10328:SF3">
    <property type="entry name" value="PROTEIN MAX"/>
    <property type="match status" value="1"/>
</dbReference>
<dbReference type="AlphaFoldDB" id="A0A8H6XVE8"/>
<proteinExistence type="predicted"/>
<keyword evidence="3" id="KW-0010">Activator</keyword>
<organism evidence="9 10">
    <name type="scientific">Mycena venus</name>
    <dbReference type="NCBI Taxonomy" id="2733690"/>
    <lineage>
        <taxon>Eukaryota</taxon>
        <taxon>Fungi</taxon>
        <taxon>Dikarya</taxon>
        <taxon>Basidiomycota</taxon>
        <taxon>Agaricomycotina</taxon>
        <taxon>Agaricomycetes</taxon>
        <taxon>Agaricomycetidae</taxon>
        <taxon>Agaricales</taxon>
        <taxon>Marasmiineae</taxon>
        <taxon>Mycenaceae</taxon>
        <taxon>Mycena</taxon>
    </lineage>
</organism>
<dbReference type="Proteomes" id="UP000620124">
    <property type="component" value="Unassembled WGS sequence"/>
</dbReference>
<evidence type="ECO:0000256" key="4">
    <source>
        <dbReference type="ARBA" id="ARBA00023163"/>
    </source>
</evidence>
<feature type="compositionally biased region" description="Acidic residues" evidence="7">
    <location>
        <begin position="173"/>
        <end position="190"/>
    </location>
</feature>
<keyword evidence="10" id="KW-1185">Reference proteome</keyword>
<dbReference type="PROSITE" id="PS50888">
    <property type="entry name" value="BHLH"/>
    <property type="match status" value="1"/>
</dbReference>
<feature type="region of interest" description="Disordered" evidence="7">
    <location>
        <begin position="332"/>
        <end position="364"/>
    </location>
</feature>
<dbReference type="OrthoDB" id="8964853at2759"/>
<dbReference type="GO" id="GO:0046983">
    <property type="term" value="F:protein dimerization activity"/>
    <property type="evidence" value="ECO:0007669"/>
    <property type="project" value="InterPro"/>
</dbReference>
<feature type="region of interest" description="Disordered" evidence="7">
    <location>
        <begin position="1"/>
        <end position="69"/>
    </location>
</feature>
<reference evidence="9" key="1">
    <citation type="submission" date="2020-05" db="EMBL/GenBank/DDBJ databases">
        <title>Mycena genomes resolve the evolution of fungal bioluminescence.</title>
        <authorList>
            <person name="Tsai I.J."/>
        </authorList>
    </citation>
    <scope>NUCLEOTIDE SEQUENCE</scope>
    <source>
        <strain evidence="9">CCC161011</strain>
    </source>
</reference>
<dbReference type="CDD" id="cd00083">
    <property type="entry name" value="bHLH_SF"/>
    <property type="match status" value="1"/>
</dbReference>
<dbReference type="SMART" id="SM00353">
    <property type="entry name" value="HLH"/>
    <property type="match status" value="1"/>
</dbReference>
<dbReference type="GO" id="GO:0003677">
    <property type="term" value="F:DNA binding"/>
    <property type="evidence" value="ECO:0007669"/>
    <property type="project" value="UniProtKB-KW"/>
</dbReference>
<evidence type="ECO:0000256" key="6">
    <source>
        <dbReference type="SAM" id="Coils"/>
    </source>
</evidence>
<keyword evidence="1" id="KW-0805">Transcription regulation</keyword>
<dbReference type="PANTHER" id="PTHR10328">
    <property type="entry name" value="PROTEIN MAX MYC-ASSOCIATED FACTOR X"/>
    <property type="match status" value="1"/>
</dbReference>
<dbReference type="GO" id="GO:0003700">
    <property type="term" value="F:DNA-binding transcription factor activity"/>
    <property type="evidence" value="ECO:0007669"/>
    <property type="project" value="TreeGrafter"/>
</dbReference>
<comment type="caution">
    <text evidence="9">The sequence shown here is derived from an EMBL/GenBank/DDBJ whole genome shotgun (WGS) entry which is preliminary data.</text>
</comment>
<feature type="domain" description="BHLH" evidence="8">
    <location>
        <begin position="64"/>
        <end position="116"/>
    </location>
</feature>
<feature type="compositionally biased region" description="Polar residues" evidence="7">
    <location>
        <begin position="1"/>
        <end position="17"/>
    </location>
</feature>
<evidence type="ECO:0000256" key="7">
    <source>
        <dbReference type="SAM" id="MobiDB-lite"/>
    </source>
</evidence>